<dbReference type="PROSITE" id="PS50021">
    <property type="entry name" value="CH"/>
    <property type="match status" value="1"/>
</dbReference>
<dbReference type="Proteomes" id="UP001146793">
    <property type="component" value="Unassembled WGS sequence"/>
</dbReference>
<feature type="region of interest" description="Disordered" evidence="1">
    <location>
        <begin position="297"/>
        <end position="323"/>
    </location>
</feature>
<feature type="compositionally biased region" description="Basic and acidic residues" evidence="1">
    <location>
        <begin position="297"/>
        <end position="306"/>
    </location>
</feature>
<feature type="compositionally biased region" description="Basic residues" evidence="1">
    <location>
        <begin position="451"/>
        <end position="476"/>
    </location>
</feature>
<feature type="compositionally biased region" description="Basic and acidic residues" evidence="1">
    <location>
        <begin position="390"/>
        <end position="405"/>
    </location>
</feature>
<evidence type="ECO:0000313" key="4">
    <source>
        <dbReference type="Proteomes" id="UP001146793"/>
    </source>
</evidence>
<feature type="domain" description="Calponin-homology (CH)" evidence="2">
    <location>
        <begin position="35"/>
        <end position="142"/>
    </location>
</feature>
<feature type="compositionally biased region" description="Basic and acidic residues" evidence="1">
    <location>
        <begin position="428"/>
        <end position="445"/>
    </location>
</feature>
<dbReference type="CDD" id="cd00014">
    <property type="entry name" value="CH_SF"/>
    <property type="match status" value="1"/>
</dbReference>
<dbReference type="InterPro" id="IPR001715">
    <property type="entry name" value="CH_dom"/>
</dbReference>
<feature type="compositionally biased region" description="Low complexity" evidence="1">
    <location>
        <begin position="752"/>
        <end position="761"/>
    </location>
</feature>
<feature type="region of interest" description="Disordered" evidence="1">
    <location>
        <begin position="199"/>
        <end position="246"/>
    </location>
</feature>
<feature type="region of interest" description="Disordered" evidence="1">
    <location>
        <begin position="379"/>
        <end position="476"/>
    </location>
</feature>
<name>A0AAV7Y5Z0_9EUKA</name>
<feature type="compositionally biased region" description="Basic residues" evidence="1">
    <location>
        <begin position="764"/>
        <end position="773"/>
    </location>
</feature>
<evidence type="ECO:0000259" key="2">
    <source>
        <dbReference type="PROSITE" id="PS50021"/>
    </source>
</evidence>
<evidence type="ECO:0000256" key="1">
    <source>
        <dbReference type="SAM" id="MobiDB-lite"/>
    </source>
</evidence>
<organism evidence="3 4">
    <name type="scientific">Anaeramoeba flamelloides</name>
    <dbReference type="NCBI Taxonomy" id="1746091"/>
    <lineage>
        <taxon>Eukaryota</taxon>
        <taxon>Metamonada</taxon>
        <taxon>Anaeramoebidae</taxon>
        <taxon>Anaeramoeba</taxon>
    </lineage>
</organism>
<dbReference type="AlphaFoldDB" id="A0AAV7Y5Z0"/>
<protein>
    <recommendedName>
        <fullName evidence="2">Calponin-homology (CH) domain-containing protein</fullName>
    </recommendedName>
</protein>
<feature type="region of interest" description="Disordered" evidence="1">
    <location>
        <begin position="739"/>
        <end position="776"/>
    </location>
</feature>
<dbReference type="EMBL" id="JANTQA010000075">
    <property type="protein sequence ID" value="KAJ3424069.1"/>
    <property type="molecule type" value="Genomic_DNA"/>
</dbReference>
<feature type="compositionally biased region" description="Polar residues" evidence="1">
    <location>
        <begin position="742"/>
        <end position="751"/>
    </location>
</feature>
<reference evidence="3" key="1">
    <citation type="submission" date="2022-08" db="EMBL/GenBank/DDBJ databases">
        <title>Novel sulphate-reducing endosymbionts in the free-living metamonad Anaeramoeba.</title>
        <authorList>
            <person name="Jerlstrom-Hultqvist J."/>
            <person name="Cepicka I."/>
            <person name="Gallot-Lavallee L."/>
            <person name="Salas-Leiva D."/>
            <person name="Curtis B.A."/>
            <person name="Zahonova K."/>
            <person name="Pipaliya S."/>
            <person name="Dacks J."/>
            <person name="Roger A.J."/>
        </authorList>
    </citation>
    <scope>NUCLEOTIDE SEQUENCE</scope>
    <source>
        <strain evidence="3">Busselton2</strain>
    </source>
</reference>
<feature type="compositionally biased region" description="Low complexity" evidence="1">
    <location>
        <begin position="200"/>
        <end position="237"/>
    </location>
</feature>
<evidence type="ECO:0000313" key="3">
    <source>
        <dbReference type="EMBL" id="KAJ3424069.1"/>
    </source>
</evidence>
<accession>A0AAV7Y5Z0</accession>
<feature type="compositionally biased region" description="Low complexity" evidence="1">
    <location>
        <begin position="406"/>
        <end position="427"/>
    </location>
</feature>
<gene>
    <name evidence="3" type="ORF">M0812_29701</name>
</gene>
<comment type="caution">
    <text evidence="3">The sequence shown here is derived from an EMBL/GenBank/DDBJ whole genome shotgun (WGS) entry which is preliminary data.</text>
</comment>
<proteinExistence type="predicted"/>
<feature type="compositionally biased region" description="Low complexity" evidence="1">
    <location>
        <begin position="308"/>
        <end position="320"/>
    </location>
</feature>
<sequence>MNGVVFSFLEGCDSKTRLRQIQNQHQQSKRESKFLKKGSQVLEWVQIFLNEPKLTKEQVFNCNSLISLQLLNLISPTKKIEFRLTNSNEKQTKENLTFFLSSLQELGAKEESLFEISLMLSDSNLTVNSLMCALKFLINHFLLNGIKINKKKKIRTLFVTNNDLENFPKILNRFTKSQKEISKEQTLVVNNGLYQELKDTTSTSTSNSNSNSNNCSDSVLSENSPNSSSSPNKNSNSTRKGFDFSTLEKKQEEKELEKTLKKLKKLRKQKENNYLLLNDQSKKLDLQIEKYHALDLENDQAQKEDSDSNSSSGSSISRVSRINDRTRISRRQINLGESQSSALENFTNDLSSYDSKDHRILTKVSQNNVQVKTDLLGLGNFSEDSEESENNEKNENSEKKERENINNESGSESESRSRSGSGSGSESEGSKEKNELTGISDKENNEYINKNAKKKKKERKKKKKKKKKKRRIKKILNNKKQSKITHLDFPTVKTLLKKSMDKENNHIYMFNYKTNVSLNRLFEMNISKVYPINKDIYFEEKKIQKFAIKIASGKKINGKSESFFLINTFDKWKHVRKEKCLKLDMHTSGHILKSKGLKGQLTTKEMKHKIVRFNKKIEKANTISEKWARIGVSYHEIFIDNFCNGLFRKGKMLFTKRCLKIDICEVGTVWKCKWKENNKITIFLSKVNLKNLLLIKNKTKHSEIEKKILIQTQTIQQKRILTLLLLRYLKSQGKDSIIGRNPLTNETNHGSKNQNQNQMENQNKHHNKKKKNQKYNTTDSAMLHQILNQRKLKLDLDVLPPYIQPNKTEMKFLVTETQIQKQSLNRLTDGIDLQQRVWNNGQAIFLIHVLTPRIVSFESGFLIIQRKLIYYRTYSQRDKNYVIPQNQGLMIIPDKNNERVLQVVNKKREIKLVFVVKSNFQRMFILRTIYRFTQNEDGNDNDN</sequence>